<keyword evidence="2" id="KW-1185">Reference proteome</keyword>
<dbReference type="EMBL" id="PYBW01000010">
    <property type="protein sequence ID" value="PYC87963.1"/>
    <property type="molecule type" value="Genomic_DNA"/>
</dbReference>
<proteinExistence type="predicted"/>
<accession>A0A2V4PSF5</accession>
<comment type="caution">
    <text evidence="1">The sequence shown here is derived from an EMBL/GenBank/DDBJ whole genome shotgun (WGS) entry which is preliminary data.</text>
</comment>
<sequence>MEATTTVGHRGRIILPVAIQRAAHMQEGARVHLRVLEHGGVIIETTDDIKRRLKFRLPAGTDLSADDRAEAYEDQERDAA</sequence>
<name>A0A2V4PSF5_9ACTN</name>
<gene>
    <name evidence="1" type="ORF">C7C46_02715</name>
</gene>
<dbReference type="Proteomes" id="UP000248039">
    <property type="component" value="Unassembled WGS sequence"/>
</dbReference>
<evidence type="ECO:0000313" key="1">
    <source>
        <dbReference type="EMBL" id="PYC87963.1"/>
    </source>
</evidence>
<dbReference type="SUPFAM" id="SSF89447">
    <property type="entry name" value="AbrB/MazE/MraZ-like"/>
    <property type="match status" value="1"/>
</dbReference>
<reference evidence="1 2" key="1">
    <citation type="submission" date="2018-03" db="EMBL/GenBank/DDBJ databases">
        <title>Bioinformatic expansion and discovery of thiopeptide antibiotics.</title>
        <authorList>
            <person name="Schwalen C.J."/>
            <person name="Hudson G.A."/>
            <person name="Mitchell D.A."/>
        </authorList>
    </citation>
    <scope>NUCLEOTIDE SEQUENCE [LARGE SCALE GENOMIC DNA]</scope>
    <source>
        <strain evidence="1 2">ATCC 21389</strain>
    </source>
</reference>
<dbReference type="AlphaFoldDB" id="A0A2V4PSF5"/>
<evidence type="ECO:0008006" key="3">
    <source>
        <dbReference type="Google" id="ProtNLM"/>
    </source>
</evidence>
<dbReference type="Gene3D" id="2.10.260.10">
    <property type="match status" value="1"/>
</dbReference>
<protein>
    <recommendedName>
        <fullName evidence="3">AbrB family transcriptional regulator</fullName>
    </recommendedName>
</protein>
<evidence type="ECO:0000313" key="2">
    <source>
        <dbReference type="Proteomes" id="UP000248039"/>
    </source>
</evidence>
<organism evidence="1 2">
    <name type="scientific">Streptomyces tateyamensis</name>
    <dbReference type="NCBI Taxonomy" id="565073"/>
    <lineage>
        <taxon>Bacteria</taxon>
        <taxon>Bacillati</taxon>
        <taxon>Actinomycetota</taxon>
        <taxon>Actinomycetes</taxon>
        <taxon>Kitasatosporales</taxon>
        <taxon>Streptomycetaceae</taxon>
        <taxon>Streptomyces</taxon>
    </lineage>
</organism>
<dbReference type="InterPro" id="IPR037914">
    <property type="entry name" value="SpoVT-AbrB_sf"/>
</dbReference>